<name>A0A4S8QA36_9ACTN</name>
<sequence>MEIRDLRKVIGQFKLEHRTIEVLCLGDRESATVWLRRTWPEPVLELGYATELDKPIQRLHLYRAEWNRNLRNLVKDEAREIWVASQRERGSA</sequence>
<reference evidence="2" key="1">
    <citation type="submission" date="2019-04" db="EMBL/GenBank/DDBJ databases">
        <title>Nocardioides xinjiangensis sp. nov.</title>
        <authorList>
            <person name="Liu S."/>
        </authorList>
    </citation>
    <scope>NUCLEOTIDE SEQUENCE [LARGE SCALE GENOMIC DNA]</scope>
    <source>
        <strain evidence="2">18</strain>
    </source>
</reference>
<dbReference type="Proteomes" id="UP000308760">
    <property type="component" value="Unassembled WGS sequence"/>
</dbReference>
<keyword evidence="2" id="KW-1185">Reference proteome</keyword>
<dbReference type="RefSeq" id="WP_136534809.1">
    <property type="nucleotide sequence ID" value="NZ_STGY01000046.1"/>
</dbReference>
<dbReference type="OrthoDB" id="5190594at2"/>
<dbReference type="EMBL" id="STGY01000046">
    <property type="protein sequence ID" value="THV41307.1"/>
    <property type="molecule type" value="Genomic_DNA"/>
</dbReference>
<comment type="caution">
    <text evidence="1">The sequence shown here is derived from an EMBL/GenBank/DDBJ whole genome shotgun (WGS) entry which is preliminary data.</text>
</comment>
<reference evidence="1 2" key="2">
    <citation type="submission" date="2019-05" db="EMBL/GenBank/DDBJ databases">
        <title>Glycomyces buryatensis sp. nov.</title>
        <authorList>
            <person name="Nikitina E."/>
        </authorList>
    </citation>
    <scope>NUCLEOTIDE SEQUENCE [LARGE SCALE GENOMIC DNA]</scope>
    <source>
        <strain evidence="1 2">18</strain>
    </source>
</reference>
<organism evidence="1 2">
    <name type="scientific">Glycomyces buryatensis</name>
    <dbReference type="NCBI Taxonomy" id="2570927"/>
    <lineage>
        <taxon>Bacteria</taxon>
        <taxon>Bacillati</taxon>
        <taxon>Actinomycetota</taxon>
        <taxon>Actinomycetes</taxon>
        <taxon>Glycomycetales</taxon>
        <taxon>Glycomycetaceae</taxon>
        <taxon>Glycomyces</taxon>
    </lineage>
</organism>
<accession>A0A4S8QA36</accession>
<gene>
    <name evidence="1" type="ORF">FAB82_12135</name>
</gene>
<protein>
    <submittedName>
        <fullName evidence="1">Uncharacterized protein</fullName>
    </submittedName>
</protein>
<proteinExistence type="predicted"/>
<evidence type="ECO:0000313" key="1">
    <source>
        <dbReference type="EMBL" id="THV41307.1"/>
    </source>
</evidence>
<dbReference type="AlphaFoldDB" id="A0A4S8QA36"/>
<evidence type="ECO:0000313" key="2">
    <source>
        <dbReference type="Proteomes" id="UP000308760"/>
    </source>
</evidence>